<dbReference type="RefSeq" id="XP_051233083.1">
    <property type="nucleotide sequence ID" value="XM_051377123.1"/>
</dbReference>
<dbReference type="PANTHER" id="PTHR24249:SF381">
    <property type="entry name" value="TRACE AMINE ASSOCIATED RECEPTOR 19P-RELATED"/>
    <property type="match status" value="1"/>
</dbReference>
<sequence>MMVETLEAADRCIHSHNNTCMLMPNTPKAMLIKTLLSCINLLTVTLNLLVVISISHFRQLYTPTNLILLSLAVSDLLVGLAVMPLTIFAQQSCMFVDKITCAFSYLMSFILTSASVGSMVLTSVDRYVAICYPLHYSSMVTTSRVKICVSVCWFCSIVFNLIILKEHLLQIDLSNSCYEDCVVIINYISGAIDLVLTFFGPVTVIIILYMRVFVVAVSQARVMRSQISALRSNTVTVKKSELRAARTIGIILLVFILSLCPYFSPSITGQDTTGSIDSIAQFWLFFCNSTFNPLIYAFFYPWFRKSVKLIVSLQILQPGSREAKLM</sequence>
<reference evidence="12" key="1">
    <citation type="submission" date="2025-08" db="UniProtKB">
        <authorList>
            <consortium name="Ensembl"/>
        </authorList>
    </citation>
    <scope>IDENTIFICATION</scope>
</reference>
<organism evidence="12 13">
    <name type="scientific">Dicentrarchus labrax</name>
    <name type="common">European seabass</name>
    <name type="synonym">Morone labrax</name>
    <dbReference type="NCBI Taxonomy" id="13489"/>
    <lineage>
        <taxon>Eukaryota</taxon>
        <taxon>Metazoa</taxon>
        <taxon>Chordata</taxon>
        <taxon>Craniata</taxon>
        <taxon>Vertebrata</taxon>
        <taxon>Euteleostomi</taxon>
        <taxon>Actinopterygii</taxon>
        <taxon>Neopterygii</taxon>
        <taxon>Teleostei</taxon>
        <taxon>Neoteleostei</taxon>
        <taxon>Acanthomorphata</taxon>
        <taxon>Eupercaria</taxon>
        <taxon>Moronidae</taxon>
        <taxon>Dicentrarchus</taxon>
    </lineage>
</organism>
<evidence type="ECO:0000259" key="11">
    <source>
        <dbReference type="PROSITE" id="PS50262"/>
    </source>
</evidence>
<evidence type="ECO:0000256" key="3">
    <source>
        <dbReference type="ARBA" id="ARBA00022692"/>
    </source>
</evidence>
<feature type="transmembrane region" description="Helical" evidence="10">
    <location>
        <begin position="31"/>
        <end position="54"/>
    </location>
</feature>
<proteinExistence type="inferred from homology"/>
<accession>A0A8P4GH16</accession>
<dbReference type="CDD" id="cd15055">
    <property type="entry name" value="7tmA_TAARs"/>
    <property type="match status" value="1"/>
</dbReference>
<dbReference type="PROSITE" id="PS00237">
    <property type="entry name" value="G_PROTEIN_RECEP_F1_1"/>
    <property type="match status" value="1"/>
</dbReference>
<dbReference type="GeneID" id="127350456"/>
<evidence type="ECO:0000256" key="1">
    <source>
        <dbReference type="ARBA" id="ARBA00004651"/>
    </source>
</evidence>
<evidence type="ECO:0000256" key="6">
    <source>
        <dbReference type="ARBA" id="ARBA00023136"/>
    </source>
</evidence>
<feature type="transmembrane region" description="Helical" evidence="10">
    <location>
        <begin position="102"/>
        <end position="124"/>
    </location>
</feature>
<dbReference type="InterPro" id="IPR000276">
    <property type="entry name" value="GPCR_Rhodpsn"/>
</dbReference>
<gene>
    <name evidence="12" type="primary">LOC127350456</name>
</gene>
<keyword evidence="3 9" id="KW-0812">Transmembrane</keyword>
<feature type="transmembrane region" description="Helical" evidence="10">
    <location>
        <begin position="184"/>
        <end position="217"/>
    </location>
</feature>
<feature type="transmembrane region" description="Helical" evidence="10">
    <location>
        <begin position="66"/>
        <end position="90"/>
    </location>
</feature>
<keyword evidence="4 10" id="KW-1133">Transmembrane helix</keyword>
<dbReference type="PANTHER" id="PTHR24249">
    <property type="entry name" value="HISTAMINE RECEPTOR-RELATED G-PROTEIN COUPLED RECEPTOR"/>
    <property type="match status" value="1"/>
</dbReference>
<dbReference type="Ensembl" id="ENSDLAT00005080236.1">
    <property type="protein sequence ID" value="ENSDLAP00005076513.1"/>
    <property type="gene ID" value="ENSDLAG00005004215.2"/>
</dbReference>
<dbReference type="Pfam" id="PF00001">
    <property type="entry name" value="7tm_1"/>
    <property type="match status" value="1"/>
</dbReference>
<evidence type="ECO:0000256" key="8">
    <source>
        <dbReference type="ARBA" id="ARBA00023224"/>
    </source>
</evidence>
<dbReference type="GO" id="GO:0001594">
    <property type="term" value="F:trace-amine receptor activity"/>
    <property type="evidence" value="ECO:0007669"/>
    <property type="project" value="TreeGrafter"/>
</dbReference>
<evidence type="ECO:0000313" key="12">
    <source>
        <dbReference type="Ensembl" id="ENSDLAP00005076513.1"/>
    </source>
</evidence>
<feature type="transmembrane region" description="Helical" evidence="10">
    <location>
        <begin position="279"/>
        <end position="299"/>
    </location>
</feature>
<dbReference type="AlphaFoldDB" id="A0A8P4GH16"/>
<comment type="similarity">
    <text evidence="9">Belongs to the G-protein coupled receptor 1 family.</text>
</comment>
<dbReference type="InterPro" id="IPR017452">
    <property type="entry name" value="GPCR_Rhodpsn_7TM"/>
</dbReference>
<evidence type="ECO:0000256" key="9">
    <source>
        <dbReference type="RuleBase" id="RU000688"/>
    </source>
</evidence>
<evidence type="ECO:0000256" key="5">
    <source>
        <dbReference type="ARBA" id="ARBA00023040"/>
    </source>
</evidence>
<feature type="transmembrane region" description="Helical" evidence="10">
    <location>
        <begin position="248"/>
        <end position="267"/>
    </location>
</feature>
<keyword evidence="13" id="KW-1185">Reference proteome</keyword>
<feature type="transmembrane region" description="Helical" evidence="10">
    <location>
        <begin position="145"/>
        <end position="164"/>
    </location>
</feature>
<keyword evidence="7 9" id="KW-0675">Receptor</keyword>
<protein>
    <recommendedName>
        <fullName evidence="11">G-protein coupled receptors family 1 profile domain-containing protein</fullName>
    </recommendedName>
</protein>
<dbReference type="PRINTS" id="PR00237">
    <property type="entry name" value="GPCRRHODOPSN"/>
</dbReference>
<keyword evidence="8 9" id="KW-0807">Transducer</keyword>
<keyword evidence="5 9" id="KW-0297">G-protein coupled receptor</keyword>
<reference evidence="12" key="2">
    <citation type="submission" date="2025-09" db="UniProtKB">
        <authorList>
            <consortium name="Ensembl"/>
        </authorList>
    </citation>
    <scope>IDENTIFICATION</scope>
</reference>
<name>A0A8P4GH16_DICLA</name>
<evidence type="ECO:0000256" key="10">
    <source>
        <dbReference type="SAM" id="Phobius"/>
    </source>
</evidence>
<dbReference type="Gene3D" id="1.20.1070.10">
    <property type="entry name" value="Rhodopsin 7-helix transmembrane proteins"/>
    <property type="match status" value="1"/>
</dbReference>
<dbReference type="GeneTree" id="ENSGT01050000244823"/>
<keyword evidence="2" id="KW-1003">Cell membrane</keyword>
<evidence type="ECO:0000256" key="4">
    <source>
        <dbReference type="ARBA" id="ARBA00022989"/>
    </source>
</evidence>
<evidence type="ECO:0000256" key="7">
    <source>
        <dbReference type="ARBA" id="ARBA00023170"/>
    </source>
</evidence>
<dbReference type="SUPFAM" id="SSF81321">
    <property type="entry name" value="Family A G protein-coupled receptor-like"/>
    <property type="match status" value="1"/>
</dbReference>
<dbReference type="InterPro" id="IPR050569">
    <property type="entry name" value="TAAR"/>
</dbReference>
<dbReference type="GO" id="GO:0005886">
    <property type="term" value="C:plasma membrane"/>
    <property type="evidence" value="ECO:0007669"/>
    <property type="project" value="UniProtKB-SubCell"/>
</dbReference>
<evidence type="ECO:0000256" key="2">
    <source>
        <dbReference type="ARBA" id="ARBA00022475"/>
    </source>
</evidence>
<comment type="subcellular location">
    <subcellularLocation>
        <location evidence="1">Cell membrane</location>
        <topology evidence="1">Multi-pass membrane protein</topology>
    </subcellularLocation>
</comment>
<evidence type="ECO:0000313" key="13">
    <source>
        <dbReference type="Proteomes" id="UP000694389"/>
    </source>
</evidence>
<dbReference type="PROSITE" id="PS50262">
    <property type="entry name" value="G_PROTEIN_RECEP_F1_2"/>
    <property type="match status" value="1"/>
</dbReference>
<feature type="domain" description="G-protein coupled receptors family 1 profile" evidence="11">
    <location>
        <begin position="46"/>
        <end position="296"/>
    </location>
</feature>
<dbReference type="Proteomes" id="UP000694389">
    <property type="component" value="Unassembled WGS sequence"/>
</dbReference>
<keyword evidence="6 10" id="KW-0472">Membrane</keyword>